<dbReference type="InterPro" id="IPR036875">
    <property type="entry name" value="Znf_CCHC_sf"/>
</dbReference>
<protein>
    <submittedName>
        <fullName evidence="4">RNA-directed DNA polymerase, eukaryota</fullName>
    </submittedName>
</protein>
<dbReference type="InterPro" id="IPR035979">
    <property type="entry name" value="RBD_domain_sf"/>
</dbReference>
<keyword evidence="1" id="KW-0694">RNA-binding</keyword>
<dbReference type="SUPFAM" id="SSF54928">
    <property type="entry name" value="RNA-binding domain, RBD"/>
    <property type="match status" value="1"/>
</dbReference>
<feature type="domain" description="RRM" evidence="3">
    <location>
        <begin position="132"/>
        <end position="193"/>
    </location>
</feature>
<dbReference type="PANTHER" id="PTHR46890:SF48">
    <property type="entry name" value="RNA-DIRECTED DNA POLYMERASE"/>
    <property type="match status" value="1"/>
</dbReference>
<dbReference type="Gene3D" id="3.60.10.10">
    <property type="entry name" value="Endonuclease/exonuclease/phosphatase"/>
    <property type="match status" value="1"/>
</dbReference>
<sequence length="1202" mass="136777">MKAKKESSDEDNSTSDSEDEEYAMAVRDFKKFFKRRGRFVRQRNNERKSFQRNKDDKTDKSERKCFKCEDPNHLIGECPKQSRNYHQRAFVEGSWCDSYEDEEGKTKDEKSMGSRFQNSLQSNFDQTAKISKSVFISNFPDDCSSRDLWKVCSGYGTVVDVFIPNKRSKAGKRFAFVHFIKVLNFDRLIENLKTIWICSLLPQHQGGPKGTNFAAILKPSLVLDDSCLVNRDLANCVMGEVLQFSSINNLQVLLFNEGFHNTRIVYLGGLWVMIELNSSKSKLKFMEHVGVASWFKLGNAQLIGLKERIVWVDIEGVPLNAWSRSTFQKIGSKWGELVVLEDGYEDLFARKRICIMTSHTENILESLSFSLKGRFFGLVAKELFVWSPSFKEVPEQELCLDDDSIKANEEANNLNLGDENDSEVVSDTYFSDKVKSGWRAASCVNILKLRSLRVMEDTVPADVYSSPVGSKPIHGSHKGGSLLEVLDGMIKALGNSGGILCLWDPLMFRKDQHIISDNFVVLYGTWVPNNTKLLIVSVYAPQSATDKRLLWSYITGLLSRWNGEVLVTGDFNEVRFERERLGSVFNVHGANEFNSFISNAGLVEIPDGALCLDKNLSDHRPILLREMVTDYGATPFRLYHSWFSFHGFDDMVRTAWNSFVLEDSNGMVRFKKKLQMLKKEIRSWVAVHKRKQSGRLIDIQEKLSGIDHILDQGGVSDEILLSRMELTKQMQDIKSTAVRDQMQKAKIQWAVEGDENSKFFHGIVNRKRVHLSVKGVMVDGEWVDEPNRVKEEFRSHFANRFQDTGVSRCRLNFRFPSRLTADQISDLEKPVSSDEIRKAVWSCGENKSPGPDGFTFEFFRKYWDSIGPDMCVAVEWFFRHNSFAKGCNASFITLIPKSQDPKTVSDFRPISLIGSLYKVVTKILAIRLSSVISDLISDVQTAFLPNRQILDGPFIINELLGMASVLVNGSPTSEFQFHCGLKQGDPLAPYLFILVMESLHLSVSRTVEAGIFTGIKIDSALSISHLFYADDAVFIGGRLTLLKAVLGSTPIYPMSLYKVPKTVLHEMESLRRNFFNGVQGVDRKISWVKWTKVLASKKYGGLGVSSFYALNRALLFRWVWRFLSHDNSLWFRFISAMHGSSFQIRSSFHCSNWLSIIREVSALKLQGIDFLSHCKRRVGSGMQTRFWEDSLVGEVPFNEAFP</sequence>
<dbReference type="SUPFAM" id="SSF57756">
    <property type="entry name" value="Retrovirus zinc finger-like domains"/>
    <property type="match status" value="1"/>
</dbReference>
<reference evidence="4" key="1">
    <citation type="journal article" date="2022" name="Int. J. Mol. Sci.">
        <title>Draft Genome of Tanacetum Coccineum: Genomic Comparison of Closely Related Tanacetum-Family Plants.</title>
        <authorList>
            <person name="Yamashiro T."/>
            <person name="Shiraishi A."/>
            <person name="Nakayama K."/>
            <person name="Satake H."/>
        </authorList>
    </citation>
    <scope>NUCLEOTIDE SEQUENCE</scope>
</reference>
<comment type="caution">
    <text evidence="4">The sequence shown here is derived from an EMBL/GenBank/DDBJ whole genome shotgun (WGS) entry which is preliminary data.</text>
</comment>
<dbReference type="Pfam" id="PF00076">
    <property type="entry name" value="RRM_1"/>
    <property type="match status" value="1"/>
</dbReference>
<dbReference type="InterPro" id="IPR000504">
    <property type="entry name" value="RRM_dom"/>
</dbReference>
<evidence type="ECO:0000313" key="4">
    <source>
        <dbReference type="EMBL" id="GJT66353.1"/>
    </source>
</evidence>
<organism evidence="4 5">
    <name type="scientific">Tanacetum coccineum</name>
    <dbReference type="NCBI Taxonomy" id="301880"/>
    <lineage>
        <taxon>Eukaryota</taxon>
        <taxon>Viridiplantae</taxon>
        <taxon>Streptophyta</taxon>
        <taxon>Embryophyta</taxon>
        <taxon>Tracheophyta</taxon>
        <taxon>Spermatophyta</taxon>
        <taxon>Magnoliopsida</taxon>
        <taxon>eudicotyledons</taxon>
        <taxon>Gunneridae</taxon>
        <taxon>Pentapetalae</taxon>
        <taxon>asterids</taxon>
        <taxon>campanulids</taxon>
        <taxon>Asterales</taxon>
        <taxon>Asteraceae</taxon>
        <taxon>Asteroideae</taxon>
        <taxon>Anthemideae</taxon>
        <taxon>Anthemidinae</taxon>
        <taxon>Tanacetum</taxon>
    </lineage>
</organism>
<evidence type="ECO:0000256" key="2">
    <source>
        <dbReference type="SAM" id="MobiDB-lite"/>
    </source>
</evidence>
<evidence type="ECO:0000313" key="5">
    <source>
        <dbReference type="Proteomes" id="UP001151760"/>
    </source>
</evidence>
<proteinExistence type="predicted"/>
<name>A0ABQ5FU09_9ASTR</name>
<dbReference type="CDD" id="cd01650">
    <property type="entry name" value="RT_nLTR_like"/>
    <property type="match status" value="1"/>
</dbReference>
<accession>A0ABQ5FU09</accession>
<keyword evidence="4" id="KW-0548">Nucleotidyltransferase</keyword>
<dbReference type="SUPFAM" id="SSF56219">
    <property type="entry name" value="DNase I-like"/>
    <property type="match status" value="1"/>
</dbReference>
<dbReference type="PANTHER" id="PTHR46890">
    <property type="entry name" value="NON-LTR RETROLELEMENT REVERSE TRANSCRIPTASE-LIKE PROTEIN-RELATED"/>
    <property type="match status" value="1"/>
</dbReference>
<reference evidence="4" key="2">
    <citation type="submission" date="2022-01" db="EMBL/GenBank/DDBJ databases">
        <authorList>
            <person name="Yamashiro T."/>
            <person name="Shiraishi A."/>
            <person name="Satake H."/>
            <person name="Nakayama K."/>
        </authorList>
    </citation>
    <scope>NUCLEOTIDE SEQUENCE</scope>
</reference>
<dbReference type="InterPro" id="IPR052343">
    <property type="entry name" value="Retrotransposon-Effector_Assoc"/>
</dbReference>
<dbReference type="PROSITE" id="PS50102">
    <property type="entry name" value="RRM"/>
    <property type="match status" value="1"/>
</dbReference>
<dbReference type="Gene3D" id="3.30.70.330">
    <property type="match status" value="1"/>
</dbReference>
<dbReference type="GO" id="GO:0003964">
    <property type="term" value="F:RNA-directed DNA polymerase activity"/>
    <property type="evidence" value="ECO:0007669"/>
    <property type="project" value="UniProtKB-KW"/>
</dbReference>
<evidence type="ECO:0000259" key="3">
    <source>
        <dbReference type="PROSITE" id="PS50102"/>
    </source>
</evidence>
<dbReference type="InterPro" id="IPR012677">
    <property type="entry name" value="Nucleotide-bd_a/b_plait_sf"/>
</dbReference>
<gene>
    <name evidence="4" type="ORF">Tco_1017833</name>
</gene>
<dbReference type="InterPro" id="IPR036691">
    <property type="entry name" value="Endo/exonu/phosph_ase_sf"/>
</dbReference>
<keyword evidence="4" id="KW-0808">Transferase</keyword>
<feature type="region of interest" description="Disordered" evidence="2">
    <location>
        <begin position="1"/>
        <end position="21"/>
    </location>
</feature>
<dbReference type="Proteomes" id="UP001151760">
    <property type="component" value="Unassembled WGS sequence"/>
</dbReference>
<keyword evidence="5" id="KW-1185">Reference proteome</keyword>
<feature type="compositionally biased region" description="Acidic residues" evidence="2">
    <location>
        <begin position="8"/>
        <end position="21"/>
    </location>
</feature>
<dbReference type="CDD" id="cd00590">
    <property type="entry name" value="RRM_SF"/>
    <property type="match status" value="1"/>
</dbReference>
<dbReference type="EMBL" id="BQNB010017708">
    <property type="protein sequence ID" value="GJT66353.1"/>
    <property type="molecule type" value="Genomic_DNA"/>
</dbReference>
<dbReference type="SMART" id="SM00360">
    <property type="entry name" value="RRM"/>
    <property type="match status" value="1"/>
</dbReference>
<evidence type="ECO:0000256" key="1">
    <source>
        <dbReference type="PROSITE-ProRule" id="PRU00176"/>
    </source>
</evidence>
<keyword evidence="4" id="KW-0695">RNA-directed DNA polymerase</keyword>